<dbReference type="Pfam" id="PF00483">
    <property type="entry name" value="NTP_transferase"/>
    <property type="match status" value="1"/>
</dbReference>
<reference evidence="2 3" key="1">
    <citation type="journal article" date="2015" name="Nature">
        <title>rRNA introns, odd ribosomes, and small enigmatic genomes across a large radiation of phyla.</title>
        <authorList>
            <person name="Brown C.T."/>
            <person name="Hug L.A."/>
            <person name="Thomas B.C."/>
            <person name="Sharon I."/>
            <person name="Castelle C.J."/>
            <person name="Singh A."/>
            <person name="Wilkins M.J."/>
            <person name="Williams K.H."/>
            <person name="Banfield J.F."/>
        </authorList>
    </citation>
    <scope>NUCLEOTIDE SEQUENCE [LARGE SCALE GENOMIC DNA]</scope>
</reference>
<dbReference type="Proteomes" id="UP000033818">
    <property type="component" value="Unassembled WGS sequence"/>
</dbReference>
<dbReference type="EMBL" id="LCMO01000041">
    <property type="protein sequence ID" value="KKU37848.1"/>
    <property type="molecule type" value="Genomic_DNA"/>
</dbReference>
<accession>A0A0G1S6N0</accession>
<protein>
    <recommendedName>
        <fullName evidence="1">Nucleotidyl transferase domain-containing protein</fullName>
    </recommendedName>
</protein>
<evidence type="ECO:0000313" key="3">
    <source>
        <dbReference type="Proteomes" id="UP000033818"/>
    </source>
</evidence>
<dbReference type="Gene3D" id="3.90.550.10">
    <property type="entry name" value="Spore Coat Polysaccharide Biosynthesis Protein SpsA, Chain A"/>
    <property type="match status" value="1"/>
</dbReference>
<dbReference type="InterPro" id="IPR029044">
    <property type="entry name" value="Nucleotide-diphossugar_trans"/>
</dbReference>
<sequence>MPDARDFGLIKHKNGLVEEFLEKPEKKQPGHINAGVYILNKRAFHNVSRETFSIEHDVFPNLAKQGLLGVYLYSGDWTDLGTEERLLNVSPRLENLFDL</sequence>
<proteinExistence type="predicted"/>
<feature type="domain" description="Nucleotidyl transferase" evidence="1">
    <location>
        <begin position="3"/>
        <end position="94"/>
    </location>
</feature>
<evidence type="ECO:0000313" key="2">
    <source>
        <dbReference type="EMBL" id="KKU37848.1"/>
    </source>
</evidence>
<name>A0A0G1S6N0_9BACT</name>
<comment type="caution">
    <text evidence="2">The sequence shown here is derived from an EMBL/GenBank/DDBJ whole genome shotgun (WGS) entry which is preliminary data.</text>
</comment>
<dbReference type="InterPro" id="IPR005835">
    <property type="entry name" value="NTP_transferase_dom"/>
</dbReference>
<dbReference type="PANTHER" id="PTHR22572">
    <property type="entry name" value="SUGAR-1-PHOSPHATE GUANYL TRANSFERASE"/>
    <property type="match status" value="1"/>
</dbReference>
<dbReference type="InterPro" id="IPR050486">
    <property type="entry name" value="Mannose-1P_guanyltransferase"/>
</dbReference>
<gene>
    <name evidence="2" type="ORF">UX53_C0041G0007</name>
</gene>
<organism evidence="2 3">
    <name type="scientific">Candidatus Azambacteria bacterium GW2011_GWB2_46_37</name>
    <dbReference type="NCBI Taxonomy" id="1618618"/>
    <lineage>
        <taxon>Bacteria</taxon>
        <taxon>Candidatus Azamiibacteriota</taxon>
    </lineage>
</organism>
<evidence type="ECO:0000259" key="1">
    <source>
        <dbReference type="Pfam" id="PF00483"/>
    </source>
</evidence>
<dbReference type="SUPFAM" id="SSF53448">
    <property type="entry name" value="Nucleotide-diphospho-sugar transferases"/>
    <property type="match status" value="1"/>
</dbReference>
<dbReference type="AlphaFoldDB" id="A0A0G1S6N0"/>